<evidence type="ECO:0000313" key="4">
    <source>
        <dbReference type="Proteomes" id="UP001265259"/>
    </source>
</evidence>
<accession>A0ABU3DDZ5</accession>
<dbReference type="Pfam" id="PF01425">
    <property type="entry name" value="Amidase"/>
    <property type="match status" value="1"/>
</dbReference>
<dbReference type="PANTHER" id="PTHR11895:SF176">
    <property type="entry name" value="AMIDASE AMID-RELATED"/>
    <property type="match status" value="1"/>
</dbReference>
<evidence type="ECO:0000313" key="3">
    <source>
        <dbReference type="EMBL" id="MDT0681372.1"/>
    </source>
</evidence>
<dbReference type="EMBL" id="JAVRHL010000001">
    <property type="protein sequence ID" value="MDT0681372.1"/>
    <property type="molecule type" value="Genomic_DNA"/>
</dbReference>
<dbReference type="Proteomes" id="UP001265259">
    <property type="component" value="Unassembled WGS sequence"/>
</dbReference>
<name>A0ABU3DDZ5_9RHOB</name>
<sequence>MAANWQDMTASGLGRGIEAGQIDPVELTEMYLSAIESHPEGSRIYARLTPERARAEAEAAGLRARQGVRRHLLDGIPLSWKDLFDSAGTGTEGGSALLKGRVPERDAQVLATATAGGSVCLGKTHQTELAFSGLGVNPSTASPPNALDPDRVSGGSSSGAAVSVALGLAPGAIGSDTGGSVRAPAAFNGLVGLKTSVGALPMEGVLPLAPRFDSIGPLAQSVEDAAAILSLLSGRKAPDLGGASLSGVRLLICREVAFDGIEDGPAEGFDHARRAFEAAGARVAEGELPFVREAAGLSSKLFAPEAYGVWKDAIEADPGAMYPPILERFRGGRDLPAAEYVDAWRQLDRIRAEWTAATAGYDAVILPTVPILPPLLQDMLADEEAFAERNQLSLRNTRIGNLTGSCSLTLPAGPAMTGVSLLMPPGSEARLLRLGAGAERAIGAR</sequence>
<dbReference type="InterPro" id="IPR036928">
    <property type="entry name" value="AS_sf"/>
</dbReference>
<comment type="caution">
    <text evidence="3">The sequence shown here is derived from an EMBL/GenBank/DDBJ whole genome shotgun (WGS) entry which is preliminary data.</text>
</comment>
<keyword evidence="4" id="KW-1185">Reference proteome</keyword>
<dbReference type="SUPFAM" id="SSF75304">
    <property type="entry name" value="Amidase signature (AS) enzymes"/>
    <property type="match status" value="1"/>
</dbReference>
<dbReference type="InterPro" id="IPR023631">
    <property type="entry name" value="Amidase_dom"/>
</dbReference>
<dbReference type="RefSeq" id="WP_311688999.1">
    <property type="nucleotide sequence ID" value="NZ_JAVRHL010000001.1"/>
</dbReference>
<proteinExistence type="predicted"/>
<dbReference type="PANTHER" id="PTHR11895">
    <property type="entry name" value="TRANSAMIDASE"/>
    <property type="match status" value="1"/>
</dbReference>
<feature type="domain" description="Amidase" evidence="2">
    <location>
        <begin position="26"/>
        <end position="430"/>
    </location>
</feature>
<reference evidence="3 4" key="1">
    <citation type="submission" date="2023-09" db="EMBL/GenBank/DDBJ databases">
        <authorList>
            <person name="Rey-Velasco X."/>
        </authorList>
    </citation>
    <scope>NUCLEOTIDE SEQUENCE [LARGE SCALE GENOMIC DNA]</scope>
    <source>
        <strain evidence="3 4">F158</strain>
    </source>
</reference>
<dbReference type="PROSITE" id="PS00571">
    <property type="entry name" value="AMIDASES"/>
    <property type="match status" value="1"/>
</dbReference>
<organism evidence="3 4">
    <name type="scientific">Tropicimonas omnivorans</name>
    <dbReference type="NCBI Taxonomy" id="3075590"/>
    <lineage>
        <taxon>Bacteria</taxon>
        <taxon>Pseudomonadati</taxon>
        <taxon>Pseudomonadota</taxon>
        <taxon>Alphaproteobacteria</taxon>
        <taxon>Rhodobacterales</taxon>
        <taxon>Roseobacteraceae</taxon>
        <taxon>Tropicimonas</taxon>
    </lineage>
</organism>
<dbReference type="Gene3D" id="3.90.1300.10">
    <property type="entry name" value="Amidase signature (AS) domain"/>
    <property type="match status" value="1"/>
</dbReference>
<protein>
    <submittedName>
        <fullName evidence="3">Amidase family protein</fullName>
    </submittedName>
</protein>
<evidence type="ECO:0000259" key="2">
    <source>
        <dbReference type="Pfam" id="PF01425"/>
    </source>
</evidence>
<gene>
    <name evidence="3" type="ORF">RM543_01645</name>
</gene>
<dbReference type="InterPro" id="IPR000120">
    <property type="entry name" value="Amidase"/>
</dbReference>
<dbReference type="InterPro" id="IPR020556">
    <property type="entry name" value="Amidase_CS"/>
</dbReference>
<feature type="region of interest" description="Disordered" evidence="1">
    <location>
        <begin position="134"/>
        <end position="154"/>
    </location>
</feature>
<evidence type="ECO:0000256" key="1">
    <source>
        <dbReference type="SAM" id="MobiDB-lite"/>
    </source>
</evidence>